<keyword evidence="5" id="KW-1185">Reference proteome</keyword>
<protein>
    <recommendedName>
        <fullName evidence="3">DUF6534 domain-containing protein</fullName>
    </recommendedName>
</protein>
<dbReference type="PANTHER" id="PTHR40465">
    <property type="entry name" value="CHROMOSOME 1, WHOLE GENOME SHOTGUN SEQUENCE"/>
    <property type="match status" value="1"/>
</dbReference>
<proteinExistence type="predicted"/>
<dbReference type="Pfam" id="PF20152">
    <property type="entry name" value="DUF6534"/>
    <property type="match status" value="1"/>
</dbReference>
<accession>A0ABR1IVM7</accession>
<comment type="caution">
    <text evidence="4">The sequence shown here is derived from an EMBL/GenBank/DDBJ whole genome shotgun (WGS) entry which is preliminary data.</text>
</comment>
<dbReference type="PANTHER" id="PTHR40465:SF1">
    <property type="entry name" value="DUF6534 DOMAIN-CONTAINING PROTEIN"/>
    <property type="match status" value="1"/>
</dbReference>
<evidence type="ECO:0000313" key="4">
    <source>
        <dbReference type="EMBL" id="KAK7442465.1"/>
    </source>
</evidence>
<name>A0ABR1IVM7_9AGAR</name>
<keyword evidence="2" id="KW-1133">Transmembrane helix</keyword>
<feature type="transmembrane region" description="Helical" evidence="2">
    <location>
        <begin position="75"/>
        <end position="95"/>
    </location>
</feature>
<gene>
    <name evidence="4" type="ORF">VKT23_016062</name>
</gene>
<feature type="compositionally biased region" description="Basic and acidic residues" evidence="1">
    <location>
        <begin position="216"/>
        <end position="232"/>
    </location>
</feature>
<dbReference type="EMBL" id="JBANRG010000058">
    <property type="protein sequence ID" value="KAK7442465.1"/>
    <property type="molecule type" value="Genomic_DNA"/>
</dbReference>
<dbReference type="Proteomes" id="UP001498398">
    <property type="component" value="Unassembled WGS sequence"/>
</dbReference>
<sequence length="242" mass="26590">MWALPAVVLFVTASSGLTHLFFTWRIYRLTRSSYILGGLGVVQIATLALGFVTGVRSVQVTEFTDYPTVSTILTVWLAMQTATDVLISILLIWIFSVSRTAFAPTNAVLNRLIRGALQTGAISAMLSLGYLLGFALAPNRLIWLIFAYSSVRIYSITLMDTLVCRAELKEKLNGNSRDSGGNNNREAFQLQPSASQGVIRIHTQVQQETDTIDPSVLDRKYAPEDVESDRSYSHSPSPALAV</sequence>
<feature type="region of interest" description="Disordered" evidence="1">
    <location>
        <begin position="207"/>
        <end position="242"/>
    </location>
</feature>
<keyword evidence="2" id="KW-0472">Membrane</keyword>
<feature type="transmembrane region" description="Helical" evidence="2">
    <location>
        <begin position="116"/>
        <end position="136"/>
    </location>
</feature>
<evidence type="ECO:0000256" key="1">
    <source>
        <dbReference type="SAM" id="MobiDB-lite"/>
    </source>
</evidence>
<feature type="transmembrane region" description="Helical" evidence="2">
    <location>
        <begin position="34"/>
        <end position="55"/>
    </location>
</feature>
<evidence type="ECO:0000313" key="5">
    <source>
        <dbReference type="Proteomes" id="UP001498398"/>
    </source>
</evidence>
<evidence type="ECO:0000256" key="2">
    <source>
        <dbReference type="SAM" id="Phobius"/>
    </source>
</evidence>
<evidence type="ECO:0000259" key="3">
    <source>
        <dbReference type="Pfam" id="PF20152"/>
    </source>
</evidence>
<keyword evidence="2" id="KW-0812">Transmembrane</keyword>
<reference evidence="4 5" key="1">
    <citation type="submission" date="2024-01" db="EMBL/GenBank/DDBJ databases">
        <title>A draft genome for the cacao thread blight pathogen Marasmiellus scandens.</title>
        <authorList>
            <person name="Baruah I.K."/>
            <person name="Leung J."/>
            <person name="Bukari Y."/>
            <person name="Amoako-Attah I."/>
            <person name="Meinhardt L.W."/>
            <person name="Bailey B.A."/>
            <person name="Cohen S.P."/>
        </authorList>
    </citation>
    <scope>NUCLEOTIDE SEQUENCE [LARGE SCALE GENOMIC DNA]</scope>
    <source>
        <strain evidence="4 5">GH-19</strain>
    </source>
</reference>
<feature type="domain" description="DUF6534" evidence="3">
    <location>
        <begin position="81"/>
        <end position="166"/>
    </location>
</feature>
<organism evidence="4 5">
    <name type="scientific">Marasmiellus scandens</name>
    <dbReference type="NCBI Taxonomy" id="2682957"/>
    <lineage>
        <taxon>Eukaryota</taxon>
        <taxon>Fungi</taxon>
        <taxon>Dikarya</taxon>
        <taxon>Basidiomycota</taxon>
        <taxon>Agaricomycotina</taxon>
        <taxon>Agaricomycetes</taxon>
        <taxon>Agaricomycetidae</taxon>
        <taxon>Agaricales</taxon>
        <taxon>Marasmiineae</taxon>
        <taxon>Omphalotaceae</taxon>
        <taxon>Marasmiellus</taxon>
    </lineage>
</organism>
<dbReference type="InterPro" id="IPR045339">
    <property type="entry name" value="DUF6534"/>
</dbReference>
<feature type="transmembrane region" description="Helical" evidence="2">
    <location>
        <begin position="6"/>
        <end position="27"/>
    </location>
</feature>